<dbReference type="Gene3D" id="3.20.20.140">
    <property type="entry name" value="Metal-dependent hydrolases"/>
    <property type="match status" value="1"/>
</dbReference>
<dbReference type="PANTHER" id="PTHR46363">
    <property type="entry name" value="DEOXYRIBONUCLEASE TATDN2-RELATED"/>
    <property type="match status" value="1"/>
</dbReference>
<feature type="non-terminal residue" evidence="3">
    <location>
        <position position="1"/>
    </location>
</feature>
<comment type="caution">
    <text evidence="3">The sequence shown here is derived from an EMBL/GenBank/DDBJ whole genome shotgun (WGS) entry which is preliminary data.</text>
</comment>
<sequence>YLEPDHKIHLHCFVGTINDVYMFTSYFTEIKFGFTPIISRGNYLHTVLQQLDLTQILSETDSPYFVPEEVIYFIRNEIK</sequence>
<dbReference type="InterPro" id="IPR018228">
    <property type="entry name" value="DNase_TatD-rel_CS"/>
</dbReference>
<reference evidence="3" key="1">
    <citation type="submission" date="2021-02" db="EMBL/GenBank/DDBJ databases">
        <authorList>
            <person name="Nowell W R."/>
        </authorList>
    </citation>
    <scope>NUCLEOTIDE SEQUENCE</scope>
</reference>
<gene>
    <name evidence="3" type="ORF">KXQ929_LOCUS52649</name>
</gene>
<proteinExistence type="inferred from homology"/>
<dbReference type="EMBL" id="CAJOBB010028256">
    <property type="protein sequence ID" value="CAF4428693.1"/>
    <property type="molecule type" value="Genomic_DNA"/>
</dbReference>
<dbReference type="InterPro" id="IPR032466">
    <property type="entry name" value="Metal_Hydrolase"/>
</dbReference>
<evidence type="ECO:0000313" key="3">
    <source>
        <dbReference type="EMBL" id="CAF4428693.1"/>
    </source>
</evidence>
<dbReference type="Pfam" id="PF01026">
    <property type="entry name" value="TatD_DNase"/>
    <property type="match status" value="1"/>
</dbReference>
<evidence type="ECO:0000256" key="1">
    <source>
        <dbReference type="ARBA" id="ARBA00009275"/>
    </source>
</evidence>
<evidence type="ECO:0000256" key="2">
    <source>
        <dbReference type="ARBA" id="ARBA00022801"/>
    </source>
</evidence>
<name>A0A820QS04_9BILA</name>
<protein>
    <submittedName>
        <fullName evidence="3">Uncharacterized protein</fullName>
    </submittedName>
</protein>
<keyword evidence="2" id="KW-0378">Hydrolase</keyword>
<comment type="similarity">
    <text evidence="1">Belongs to the metallo-dependent hydrolases superfamily. TatD-type hydrolase family.</text>
</comment>
<organism evidence="3 4">
    <name type="scientific">Adineta steineri</name>
    <dbReference type="NCBI Taxonomy" id="433720"/>
    <lineage>
        <taxon>Eukaryota</taxon>
        <taxon>Metazoa</taxon>
        <taxon>Spiralia</taxon>
        <taxon>Gnathifera</taxon>
        <taxon>Rotifera</taxon>
        <taxon>Eurotatoria</taxon>
        <taxon>Bdelloidea</taxon>
        <taxon>Adinetida</taxon>
        <taxon>Adinetidae</taxon>
        <taxon>Adineta</taxon>
    </lineage>
</organism>
<dbReference type="InterPro" id="IPR001130">
    <property type="entry name" value="TatD-like"/>
</dbReference>
<dbReference type="Proteomes" id="UP000663868">
    <property type="component" value="Unassembled WGS sequence"/>
</dbReference>
<accession>A0A820QS04</accession>
<dbReference type="AlphaFoldDB" id="A0A820QS04"/>
<dbReference type="GO" id="GO:0016788">
    <property type="term" value="F:hydrolase activity, acting on ester bonds"/>
    <property type="evidence" value="ECO:0007669"/>
    <property type="project" value="InterPro"/>
</dbReference>
<dbReference type="PROSITE" id="PS01091">
    <property type="entry name" value="TATD_3"/>
    <property type="match status" value="1"/>
</dbReference>
<dbReference type="SUPFAM" id="SSF51556">
    <property type="entry name" value="Metallo-dependent hydrolases"/>
    <property type="match status" value="1"/>
</dbReference>
<dbReference type="PANTHER" id="PTHR46363:SF1">
    <property type="entry name" value="DEOXYRIBONUCLEASE TATDN2-RELATED"/>
    <property type="match status" value="1"/>
</dbReference>
<evidence type="ECO:0000313" key="4">
    <source>
        <dbReference type="Proteomes" id="UP000663868"/>
    </source>
</evidence>